<dbReference type="EMBL" id="LJNI01000111">
    <property type="protein sequence ID" value="KPJ71952.1"/>
    <property type="molecule type" value="Genomic_DNA"/>
</dbReference>
<dbReference type="Proteomes" id="UP000051012">
    <property type="component" value="Unassembled WGS sequence"/>
</dbReference>
<comment type="caution">
    <text evidence="1">The sequence shown here is derived from an EMBL/GenBank/DDBJ whole genome shotgun (WGS) entry which is preliminary data.</text>
</comment>
<protein>
    <submittedName>
        <fullName evidence="1">Uncharacterized protein</fullName>
    </submittedName>
</protein>
<organism evidence="1 2">
    <name type="scientific">candidate division TA06 bacterium DG_78</name>
    <dbReference type="NCBI Taxonomy" id="1703772"/>
    <lineage>
        <taxon>Bacteria</taxon>
        <taxon>Bacteria division TA06</taxon>
    </lineage>
</organism>
<dbReference type="AlphaFoldDB" id="A0A0S7YB72"/>
<name>A0A0S7YB72_UNCT6</name>
<proteinExistence type="predicted"/>
<evidence type="ECO:0000313" key="1">
    <source>
        <dbReference type="EMBL" id="KPJ71952.1"/>
    </source>
</evidence>
<evidence type="ECO:0000313" key="2">
    <source>
        <dbReference type="Proteomes" id="UP000051012"/>
    </source>
</evidence>
<reference evidence="1 2" key="1">
    <citation type="journal article" date="2015" name="Microbiome">
        <title>Genomic resolution of linkages in carbon, nitrogen, and sulfur cycling among widespread estuary sediment bacteria.</title>
        <authorList>
            <person name="Baker B.J."/>
            <person name="Lazar C.S."/>
            <person name="Teske A.P."/>
            <person name="Dick G.J."/>
        </authorList>
    </citation>
    <scope>NUCLEOTIDE SEQUENCE [LARGE SCALE GENOMIC DNA]</scope>
    <source>
        <strain evidence="1">DG_78</strain>
    </source>
</reference>
<gene>
    <name evidence="1" type="ORF">AMJ52_08005</name>
</gene>
<accession>A0A0S7YB72</accession>
<sequence length="122" mass="13381">MGKVIQGAARREKRKETQRCSIRRDCVDGNGYAAGESYGIGGNDDFTVISPDSNLGVQENNTIIKNNSLNAIVFKGPLVLPKDKTCKVFDIIGRVVEPDRVNPGIYFIEVDGVVTQKVVKVR</sequence>